<dbReference type="OrthoDB" id="1817347at2"/>
<feature type="region of interest" description="Disordered" evidence="1">
    <location>
        <begin position="332"/>
        <end position="355"/>
    </location>
</feature>
<dbReference type="AlphaFoldDB" id="A0A1I1CUQ7"/>
<evidence type="ECO:0000313" key="2">
    <source>
        <dbReference type="EMBL" id="SFB66257.1"/>
    </source>
</evidence>
<gene>
    <name evidence="2" type="ORF">SAMN02910406_00013</name>
</gene>
<protein>
    <submittedName>
        <fullName evidence="2">Uncharacterized protein</fullName>
    </submittedName>
</protein>
<accession>A0A1I1CUQ7</accession>
<dbReference type="EMBL" id="FOKQ01000001">
    <property type="protein sequence ID" value="SFB66257.1"/>
    <property type="molecule type" value="Genomic_DNA"/>
</dbReference>
<feature type="compositionally biased region" description="Basic and acidic residues" evidence="1">
    <location>
        <begin position="332"/>
        <end position="342"/>
    </location>
</feature>
<name>A0A1I1CUQ7_RUMAL</name>
<evidence type="ECO:0000313" key="3">
    <source>
        <dbReference type="Proteomes" id="UP000182192"/>
    </source>
</evidence>
<dbReference type="Proteomes" id="UP000182192">
    <property type="component" value="Unassembled WGS sequence"/>
</dbReference>
<organism evidence="2 3">
    <name type="scientific">Ruminococcus albus</name>
    <dbReference type="NCBI Taxonomy" id="1264"/>
    <lineage>
        <taxon>Bacteria</taxon>
        <taxon>Bacillati</taxon>
        <taxon>Bacillota</taxon>
        <taxon>Clostridia</taxon>
        <taxon>Eubacteriales</taxon>
        <taxon>Oscillospiraceae</taxon>
        <taxon>Ruminococcus</taxon>
    </lineage>
</organism>
<proteinExistence type="predicted"/>
<sequence length="355" mass="40608">MEKLCNMVDNAEYAKIVSHHFSDYVLEIMANNSRELADRLAHTKLSNEGVERLVKAYDSNIITMGDLLHITNYSLVSGGSEKYFNDYFSSIAAGLDTQTASRILVAAKFEDWSYNEIYSMVKSGTYQVGDNTFVALNPDVAREIDKLGIELFAYDKTNDFYLVKDIEQTIVDGDSITFSRSALAMKINEMRSNPDWEDFRNYIAEDMEDIEHLTVDGLVEAYQEYRVEELNIELSRKVDKNFEAFIQGVRDQGVDEAISRCYEITVKTNIQSYIESEPADINEEQYNALLSSENPLDEIYSVWLKREYLKTYDDIPKAMEYAADSILESKKRAQAKDNETLSDKPQLPKKKGGAR</sequence>
<reference evidence="2 3" key="1">
    <citation type="submission" date="2016-10" db="EMBL/GenBank/DDBJ databases">
        <authorList>
            <person name="de Groot N.N."/>
        </authorList>
    </citation>
    <scope>NUCLEOTIDE SEQUENCE [LARGE SCALE GENOMIC DNA]</scope>
    <source>
        <strain evidence="2 3">AR67</strain>
    </source>
</reference>
<evidence type="ECO:0000256" key="1">
    <source>
        <dbReference type="SAM" id="MobiDB-lite"/>
    </source>
</evidence>